<reference evidence="2 3" key="1">
    <citation type="submission" date="2017-09" db="EMBL/GenBank/DDBJ databases">
        <title>Genome sequence of Lactobacillus brevis D7.</title>
        <authorList>
            <person name="Kwon M.-S."/>
            <person name="Lim S.K."/>
            <person name="Choi H.-J."/>
        </authorList>
    </citation>
    <scope>NUCLEOTIDE SEQUENCE [LARGE SCALE GENOMIC DNA]</scope>
    <source>
        <strain evidence="2 3">D7</strain>
    </source>
</reference>
<feature type="chain" id="PRO_5038336040" evidence="1">
    <location>
        <begin position="29"/>
        <end position="275"/>
    </location>
</feature>
<proteinExistence type="predicted"/>
<dbReference type="RefSeq" id="WP_024526452.1">
    <property type="nucleotide sequence ID" value="NZ_CP015398.1"/>
</dbReference>
<evidence type="ECO:0000313" key="2">
    <source>
        <dbReference type="EMBL" id="PBQ24463.1"/>
    </source>
</evidence>
<feature type="signal peptide" evidence="1">
    <location>
        <begin position="1"/>
        <end position="28"/>
    </location>
</feature>
<dbReference type="Proteomes" id="UP000217918">
    <property type="component" value="Unassembled WGS sequence"/>
</dbReference>
<protein>
    <submittedName>
        <fullName evidence="2">Uncharacterized protein</fullName>
    </submittedName>
</protein>
<evidence type="ECO:0000313" key="3">
    <source>
        <dbReference type="Proteomes" id="UP000217918"/>
    </source>
</evidence>
<dbReference type="EMBL" id="NVYO01000001">
    <property type="protein sequence ID" value="PBQ24463.1"/>
    <property type="molecule type" value="Genomic_DNA"/>
</dbReference>
<organism evidence="2 3">
    <name type="scientific">Levilactobacillus brevis</name>
    <name type="common">Lactobacillus brevis</name>
    <dbReference type="NCBI Taxonomy" id="1580"/>
    <lineage>
        <taxon>Bacteria</taxon>
        <taxon>Bacillati</taxon>
        <taxon>Bacillota</taxon>
        <taxon>Bacilli</taxon>
        <taxon>Lactobacillales</taxon>
        <taxon>Lactobacillaceae</taxon>
        <taxon>Levilactobacillus</taxon>
    </lineage>
</organism>
<accession>A0A2A3TW43</accession>
<evidence type="ECO:0000256" key="1">
    <source>
        <dbReference type="SAM" id="SignalP"/>
    </source>
</evidence>
<name>A0A2A3TW43_LEVBR</name>
<gene>
    <name evidence="2" type="ORF">CNR29_10745</name>
</gene>
<keyword evidence="1" id="KW-0732">Signal</keyword>
<comment type="caution">
    <text evidence="2">The sequence shown here is derived from an EMBL/GenBank/DDBJ whole genome shotgun (WGS) entry which is preliminary data.</text>
</comment>
<dbReference type="AlphaFoldDB" id="A0A2A3TW43"/>
<sequence>MKNKSTLQLLILSVTIILLSMTTASASAAKGLVIEGQKISFGLNHYQYYRVVRNTKVSSWHFSSKAKCTLPKGTIVAGQKFNGSAVEKRHILIDLLQLDYHLLMKGRPANEDLREVADSTASLQPQNFKRISRPAYMPVYSSGSLFQMDFFPNDDYPRKAVHSLLKITANGVVEFTRWSASDQANVQQRPQHRAKIQKATNQGNTRHLYLSKKIPGLKLKSVGKTGKQQYRLSIVNQHKPFTFSGKTDDDMPIEYYSRYTVGGQAFSTLIGSVHD</sequence>